<protein>
    <submittedName>
        <fullName evidence="1">Uncharacterized protein</fullName>
    </submittedName>
</protein>
<dbReference type="RefSeq" id="XP_062715169.1">
    <property type="nucleotide sequence ID" value="XM_062859185.1"/>
</dbReference>
<sequence>MEDIDHASGGPVLVAIDMGNDKAMYYVYAEQTRLSEGTEDIVGGIQDLMSVHYVHNFVYLKEASKFLELVQQYFLKIIPSKGSKSTANRVGPIQRVVKKAIETLSSYDASQPGPSNL</sequence>
<evidence type="ECO:0000313" key="2">
    <source>
        <dbReference type="Proteomes" id="UP000069940"/>
    </source>
</evidence>
<proteinExistence type="predicted"/>
<dbReference type="GeneID" id="115267436"/>
<reference evidence="1" key="2">
    <citation type="submission" date="2025-05" db="UniProtKB">
        <authorList>
            <consortium name="EnsemblMetazoa"/>
        </authorList>
    </citation>
    <scope>IDENTIFICATION</scope>
    <source>
        <strain evidence="1">Foshan</strain>
    </source>
</reference>
<keyword evidence="2" id="KW-1185">Reference proteome</keyword>
<evidence type="ECO:0000313" key="1">
    <source>
        <dbReference type="EnsemblMetazoa" id="AALFPA23_006598.P8619"/>
    </source>
</evidence>
<name>A0ABM1Y7U8_AEDAL</name>
<organism evidence="1 2">
    <name type="scientific">Aedes albopictus</name>
    <name type="common">Asian tiger mosquito</name>
    <name type="synonym">Stegomyia albopicta</name>
    <dbReference type="NCBI Taxonomy" id="7160"/>
    <lineage>
        <taxon>Eukaryota</taxon>
        <taxon>Metazoa</taxon>
        <taxon>Ecdysozoa</taxon>
        <taxon>Arthropoda</taxon>
        <taxon>Hexapoda</taxon>
        <taxon>Insecta</taxon>
        <taxon>Pterygota</taxon>
        <taxon>Neoptera</taxon>
        <taxon>Endopterygota</taxon>
        <taxon>Diptera</taxon>
        <taxon>Nematocera</taxon>
        <taxon>Culicoidea</taxon>
        <taxon>Culicidae</taxon>
        <taxon>Culicinae</taxon>
        <taxon>Aedini</taxon>
        <taxon>Aedes</taxon>
        <taxon>Stegomyia</taxon>
    </lineage>
</organism>
<reference evidence="2" key="1">
    <citation type="journal article" date="2015" name="Proc. Natl. Acad. Sci. U.S.A.">
        <title>Genome sequence of the Asian Tiger mosquito, Aedes albopictus, reveals insights into its biology, genetics, and evolution.</title>
        <authorList>
            <person name="Chen X.G."/>
            <person name="Jiang X."/>
            <person name="Gu J."/>
            <person name="Xu M."/>
            <person name="Wu Y."/>
            <person name="Deng Y."/>
            <person name="Zhang C."/>
            <person name="Bonizzoni M."/>
            <person name="Dermauw W."/>
            <person name="Vontas J."/>
            <person name="Armbruster P."/>
            <person name="Huang X."/>
            <person name="Yang Y."/>
            <person name="Zhang H."/>
            <person name="He W."/>
            <person name="Peng H."/>
            <person name="Liu Y."/>
            <person name="Wu K."/>
            <person name="Chen J."/>
            <person name="Lirakis M."/>
            <person name="Topalis P."/>
            <person name="Van Leeuwen T."/>
            <person name="Hall A.B."/>
            <person name="Jiang X."/>
            <person name="Thorpe C."/>
            <person name="Mueller R.L."/>
            <person name="Sun C."/>
            <person name="Waterhouse R.M."/>
            <person name="Yan G."/>
            <person name="Tu Z.J."/>
            <person name="Fang X."/>
            <person name="James A.A."/>
        </authorList>
    </citation>
    <scope>NUCLEOTIDE SEQUENCE [LARGE SCALE GENOMIC DNA]</scope>
    <source>
        <strain evidence="2">Foshan</strain>
    </source>
</reference>
<dbReference type="Proteomes" id="UP000069940">
    <property type="component" value="Unassembled WGS sequence"/>
</dbReference>
<accession>A0ABM1Y7U8</accession>
<dbReference type="EnsemblMetazoa" id="AALFPA23_006598.R8619">
    <property type="protein sequence ID" value="AALFPA23_006598.P8619"/>
    <property type="gene ID" value="AALFPA23_006598"/>
</dbReference>